<dbReference type="AlphaFoldDB" id="A0A1M7YKF1"/>
<dbReference type="InterPro" id="IPR005914">
    <property type="entry name" value="Acac_CoA_synth"/>
</dbReference>
<dbReference type="InterPro" id="IPR042099">
    <property type="entry name" value="ANL_N_sf"/>
</dbReference>
<feature type="domain" description="Acetyl-coenzyme A synthetase N-terminal" evidence="6">
    <location>
        <begin position="36"/>
        <end position="92"/>
    </location>
</feature>
<evidence type="ECO:0000256" key="3">
    <source>
        <dbReference type="ARBA" id="ARBA00022741"/>
    </source>
</evidence>
<dbReference type="InterPro" id="IPR020845">
    <property type="entry name" value="AMP-binding_CS"/>
</dbReference>
<dbReference type="PROSITE" id="PS00455">
    <property type="entry name" value="AMP_BINDING"/>
    <property type="match status" value="1"/>
</dbReference>
<evidence type="ECO:0000313" key="7">
    <source>
        <dbReference type="EMBL" id="SHO53110.1"/>
    </source>
</evidence>
<dbReference type="InterPro" id="IPR045851">
    <property type="entry name" value="AMP-bd_C_sf"/>
</dbReference>
<evidence type="ECO:0000256" key="1">
    <source>
        <dbReference type="ARBA" id="ARBA00006432"/>
    </source>
</evidence>
<evidence type="ECO:0000259" key="5">
    <source>
        <dbReference type="Pfam" id="PF00501"/>
    </source>
</evidence>
<gene>
    <name evidence="7" type="ORF">SAMN02745220_04929</name>
</gene>
<evidence type="ECO:0000256" key="4">
    <source>
        <dbReference type="ARBA" id="ARBA00022840"/>
    </source>
</evidence>
<keyword evidence="2" id="KW-0436">Ligase</keyword>
<keyword evidence="3" id="KW-0547">Nucleotide-binding</keyword>
<dbReference type="OrthoDB" id="9801302at2"/>
<dbReference type="PANTHER" id="PTHR42921">
    <property type="entry name" value="ACETOACETYL-COA SYNTHETASE"/>
    <property type="match status" value="1"/>
</dbReference>
<dbReference type="GO" id="GO:0030729">
    <property type="term" value="F:acetoacetate-CoA ligase activity"/>
    <property type="evidence" value="ECO:0007669"/>
    <property type="project" value="InterPro"/>
</dbReference>
<comment type="similarity">
    <text evidence="1">Belongs to the ATP-dependent AMP-binding enzyme family.</text>
</comment>
<name>A0A1M7YKF1_9BACT</name>
<proteinExistence type="inferred from homology"/>
<dbReference type="Gene3D" id="3.40.50.12780">
    <property type="entry name" value="N-terminal domain of ligase-like"/>
    <property type="match status" value="1"/>
</dbReference>
<evidence type="ECO:0000313" key="8">
    <source>
        <dbReference type="Proteomes" id="UP000184603"/>
    </source>
</evidence>
<dbReference type="EMBL" id="FRFE01000046">
    <property type="protein sequence ID" value="SHO53110.1"/>
    <property type="molecule type" value="Genomic_DNA"/>
</dbReference>
<keyword evidence="8" id="KW-1185">Reference proteome</keyword>
<dbReference type="GO" id="GO:0005524">
    <property type="term" value="F:ATP binding"/>
    <property type="evidence" value="ECO:0007669"/>
    <property type="project" value="UniProtKB-KW"/>
</dbReference>
<dbReference type="NCBIfam" id="NF002937">
    <property type="entry name" value="PRK03584.1"/>
    <property type="match status" value="1"/>
</dbReference>
<dbReference type="PANTHER" id="PTHR42921:SF1">
    <property type="entry name" value="ACETOACETYL-COA SYNTHETASE"/>
    <property type="match status" value="1"/>
</dbReference>
<dbReference type="Pfam" id="PF16177">
    <property type="entry name" value="ACAS_N"/>
    <property type="match status" value="1"/>
</dbReference>
<dbReference type="GO" id="GO:0006629">
    <property type="term" value="P:lipid metabolic process"/>
    <property type="evidence" value="ECO:0007669"/>
    <property type="project" value="InterPro"/>
</dbReference>
<feature type="domain" description="AMP-dependent synthetase/ligase" evidence="5">
    <location>
        <begin position="95"/>
        <end position="470"/>
    </location>
</feature>
<dbReference type="CDD" id="cd05943">
    <property type="entry name" value="AACS"/>
    <property type="match status" value="1"/>
</dbReference>
<organism evidence="7 8">
    <name type="scientific">Desulfopila aestuarii DSM 18488</name>
    <dbReference type="NCBI Taxonomy" id="1121416"/>
    <lineage>
        <taxon>Bacteria</taxon>
        <taxon>Pseudomonadati</taxon>
        <taxon>Thermodesulfobacteriota</taxon>
        <taxon>Desulfobulbia</taxon>
        <taxon>Desulfobulbales</taxon>
        <taxon>Desulfocapsaceae</taxon>
        <taxon>Desulfopila</taxon>
    </lineage>
</organism>
<evidence type="ECO:0000256" key="2">
    <source>
        <dbReference type="ARBA" id="ARBA00022598"/>
    </source>
</evidence>
<accession>A0A1M7YKF1</accession>
<dbReference type="STRING" id="1121416.SAMN02745220_04929"/>
<dbReference type="InterPro" id="IPR000873">
    <property type="entry name" value="AMP-dep_synth/lig_dom"/>
</dbReference>
<dbReference type="Proteomes" id="UP000184603">
    <property type="component" value="Unassembled WGS sequence"/>
</dbReference>
<sequence>MTEPLWKPSEQRIRQSNMYRFMQQVNLRHGTSFADYDDLYQWSVTELEAFWAEVWEFTGVRASVGYTAVIDDSTRMPGATWFAGSRLNFAENLLRFRDKRIAIIFRGEDRIRRTLTYDELYTAVARTALALRHSGVVSGDRVVGFMPNMPESIIAMLAATSLGAVWSSCSPDFGIKGVLDRFGQTKPKVLFTADGYFFKGKSIDSLEKIAGIVQEIPSLEKIVVVPYVGEYPDVSALPHAVIFDDFSRNDAREMEFVQLPFGHPLYIMYSSGTTGLPKCMVQSAGGVLLHQLKELVLHTDLKREDTIFYFTTCGWMMWNWLTTSLAAGATLMLYDGNPFHPAPDALWRMAEEENISIFGTSAGYIAALKSMGVKPRRQFALASLKTMLSTGSPLSREDFHFIYSEVKADLQLASISGGSDLNGCFALGNPMGPVYEGELQCRGLGMKVFAYDENGSPVVGQKGELVCTAPFPSMPIYFWDDKDWKKYHSAYFDVFPGVWTHGDFIEVTERGGVIIYGRSDATLNPGGVRIGTAEIYRVMEQVEDVDDSVVVGQEWQNDTRIVLFVKMKPGKELTAELKDRIRMAIRRHASPRHVPGKIIAVPDVPYTLNMKKVELAVQKMIRGEEVKNKDALKNPEALEFFADIQELKH</sequence>
<dbReference type="RefSeq" id="WP_073616685.1">
    <property type="nucleotide sequence ID" value="NZ_FRFE01000046.1"/>
</dbReference>
<dbReference type="Gene3D" id="3.30.300.30">
    <property type="match status" value="1"/>
</dbReference>
<evidence type="ECO:0000259" key="6">
    <source>
        <dbReference type="Pfam" id="PF16177"/>
    </source>
</evidence>
<dbReference type="InterPro" id="IPR032387">
    <property type="entry name" value="ACAS_N"/>
</dbReference>
<reference evidence="7 8" key="1">
    <citation type="submission" date="2016-12" db="EMBL/GenBank/DDBJ databases">
        <authorList>
            <person name="Song W.-J."/>
            <person name="Kurnit D.M."/>
        </authorList>
    </citation>
    <scope>NUCLEOTIDE SEQUENCE [LARGE SCALE GENOMIC DNA]</scope>
    <source>
        <strain evidence="7 8">DSM 18488</strain>
    </source>
</reference>
<protein>
    <submittedName>
        <fullName evidence="7">Acetoacetyl-CoA synthetase</fullName>
    </submittedName>
</protein>
<dbReference type="Pfam" id="PF00501">
    <property type="entry name" value="AMP-binding"/>
    <property type="match status" value="1"/>
</dbReference>
<dbReference type="SUPFAM" id="SSF56801">
    <property type="entry name" value="Acetyl-CoA synthetase-like"/>
    <property type="match status" value="1"/>
</dbReference>
<dbReference type="NCBIfam" id="TIGR01217">
    <property type="entry name" value="ac_ac_CoA_syn"/>
    <property type="match status" value="1"/>
</dbReference>
<keyword evidence="4" id="KW-0067">ATP-binding</keyword>